<name>A0A919IR04_9ACTN</name>
<keyword evidence="1" id="KW-0597">Phosphoprotein</keyword>
<gene>
    <name evidence="3" type="ORF">Acy02nite_84850</name>
</gene>
<reference evidence="3" key="1">
    <citation type="submission" date="2021-01" db="EMBL/GenBank/DDBJ databases">
        <title>Whole genome shotgun sequence of Actinoplanes cyaneus NBRC 14990.</title>
        <authorList>
            <person name="Komaki H."/>
            <person name="Tamura T."/>
        </authorList>
    </citation>
    <scope>NUCLEOTIDE SEQUENCE</scope>
    <source>
        <strain evidence="3">NBRC 14990</strain>
    </source>
</reference>
<evidence type="ECO:0000313" key="4">
    <source>
        <dbReference type="Proteomes" id="UP000619479"/>
    </source>
</evidence>
<dbReference type="RefSeq" id="WP_203754656.1">
    <property type="nucleotide sequence ID" value="NZ_BAAAUC010000053.1"/>
</dbReference>
<dbReference type="GO" id="GO:0000160">
    <property type="term" value="P:phosphorelay signal transduction system"/>
    <property type="evidence" value="ECO:0007669"/>
    <property type="project" value="InterPro"/>
</dbReference>
<dbReference type="PROSITE" id="PS50894">
    <property type="entry name" value="HPT"/>
    <property type="match status" value="1"/>
</dbReference>
<comment type="caution">
    <text evidence="3">The sequence shown here is derived from an EMBL/GenBank/DDBJ whole genome shotgun (WGS) entry which is preliminary data.</text>
</comment>
<dbReference type="Gene3D" id="1.20.120.160">
    <property type="entry name" value="HPT domain"/>
    <property type="match status" value="1"/>
</dbReference>
<dbReference type="Pfam" id="PF01627">
    <property type="entry name" value="Hpt"/>
    <property type="match status" value="1"/>
</dbReference>
<dbReference type="SUPFAM" id="SSF47226">
    <property type="entry name" value="Histidine-containing phosphotransfer domain, HPT domain"/>
    <property type="match status" value="1"/>
</dbReference>
<keyword evidence="4" id="KW-1185">Reference proteome</keyword>
<organism evidence="3 4">
    <name type="scientific">Actinoplanes cyaneus</name>
    <dbReference type="NCBI Taxonomy" id="52696"/>
    <lineage>
        <taxon>Bacteria</taxon>
        <taxon>Bacillati</taxon>
        <taxon>Actinomycetota</taxon>
        <taxon>Actinomycetes</taxon>
        <taxon>Micromonosporales</taxon>
        <taxon>Micromonosporaceae</taxon>
        <taxon>Actinoplanes</taxon>
    </lineage>
</organism>
<dbReference type="CDD" id="cd00088">
    <property type="entry name" value="HPT"/>
    <property type="match status" value="1"/>
</dbReference>
<evidence type="ECO:0000313" key="3">
    <source>
        <dbReference type="EMBL" id="GID70604.1"/>
    </source>
</evidence>
<accession>A0A919IR04</accession>
<protein>
    <recommendedName>
        <fullName evidence="2">HPt domain-containing protein</fullName>
    </recommendedName>
</protein>
<proteinExistence type="predicted"/>
<evidence type="ECO:0000256" key="1">
    <source>
        <dbReference type="PROSITE-ProRule" id="PRU00110"/>
    </source>
</evidence>
<feature type="modified residue" description="Phosphohistidine" evidence="1">
    <location>
        <position position="64"/>
    </location>
</feature>
<dbReference type="InterPro" id="IPR036641">
    <property type="entry name" value="HPT_dom_sf"/>
</dbReference>
<dbReference type="Proteomes" id="UP000619479">
    <property type="component" value="Unassembled WGS sequence"/>
</dbReference>
<feature type="domain" description="HPt" evidence="2">
    <location>
        <begin position="25"/>
        <end position="127"/>
    </location>
</feature>
<dbReference type="SMART" id="SM00073">
    <property type="entry name" value="HPT"/>
    <property type="match status" value="1"/>
</dbReference>
<sequence>MEDERLAGVRARIATITDPDPAPEELALVLRLLRSFVAKTPPAVDRLLDGFEQKDPGLIRDQAHALKGSAANIGATALAALCSALEDQARAGAVTDPAGTAGRIRAEAEAALAVVAALAAEYERAGP</sequence>
<dbReference type="AlphaFoldDB" id="A0A919IR04"/>
<dbReference type="InterPro" id="IPR008207">
    <property type="entry name" value="Sig_transdc_His_kin_Hpt_dom"/>
</dbReference>
<dbReference type="EMBL" id="BOMH01000077">
    <property type="protein sequence ID" value="GID70604.1"/>
    <property type="molecule type" value="Genomic_DNA"/>
</dbReference>
<evidence type="ECO:0000259" key="2">
    <source>
        <dbReference type="PROSITE" id="PS50894"/>
    </source>
</evidence>